<protein>
    <submittedName>
        <fullName evidence="1">Uncharacterized protein</fullName>
    </submittedName>
</protein>
<feature type="non-terminal residue" evidence="1">
    <location>
        <position position="50"/>
    </location>
</feature>
<dbReference type="Gene3D" id="1.10.10.750">
    <property type="entry name" value="Ypt/Rab-GAP domain of gyp1p, domain 1"/>
    <property type="match status" value="1"/>
</dbReference>
<organism evidence="1 2">
    <name type="scientific">Cirrhinus mrigala</name>
    <name type="common">Mrigala</name>
    <dbReference type="NCBI Taxonomy" id="683832"/>
    <lineage>
        <taxon>Eukaryota</taxon>
        <taxon>Metazoa</taxon>
        <taxon>Chordata</taxon>
        <taxon>Craniata</taxon>
        <taxon>Vertebrata</taxon>
        <taxon>Euteleostomi</taxon>
        <taxon>Actinopterygii</taxon>
        <taxon>Neopterygii</taxon>
        <taxon>Teleostei</taxon>
        <taxon>Ostariophysi</taxon>
        <taxon>Cypriniformes</taxon>
        <taxon>Cyprinidae</taxon>
        <taxon>Labeoninae</taxon>
        <taxon>Labeonini</taxon>
        <taxon>Cirrhinus</taxon>
    </lineage>
</organism>
<proteinExistence type="predicted"/>
<reference evidence="1 2" key="1">
    <citation type="submission" date="2024-05" db="EMBL/GenBank/DDBJ databases">
        <title>Genome sequencing and assembly of Indian major carp, Cirrhinus mrigala (Hamilton, 1822).</title>
        <authorList>
            <person name="Mohindra V."/>
            <person name="Chowdhury L.M."/>
            <person name="Lal K."/>
            <person name="Jena J.K."/>
        </authorList>
    </citation>
    <scope>NUCLEOTIDE SEQUENCE [LARGE SCALE GENOMIC DNA]</scope>
    <source>
        <strain evidence="1">CM1030</strain>
        <tissue evidence="1">Blood</tissue>
    </source>
</reference>
<sequence>QGNLLARPKGLSALVKPGIPEALRAEVWQLLSGCHNDQPLLEQYRILITK</sequence>
<dbReference type="EMBL" id="JAMKFB020000022">
    <property type="protein sequence ID" value="KAL0160370.1"/>
    <property type="molecule type" value="Genomic_DNA"/>
</dbReference>
<comment type="caution">
    <text evidence="1">The sequence shown here is derived from an EMBL/GenBank/DDBJ whole genome shotgun (WGS) entry which is preliminary data.</text>
</comment>
<evidence type="ECO:0000313" key="1">
    <source>
        <dbReference type="EMBL" id="KAL0160370.1"/>
    </source>
</evidence>
<accession>A0ABD0NEB5</accession>
<keyword evidence="2" id="KW-1185">Reference proteome</keyword>
<dbReference type="Proteomes" id="UP001529510">
    <property type="component" value="Unassembled WGS sequence"/>
</dbReference>
<name>A0ABD0NEB5_CIRMR</name>
<gene>
    <name evidence="1" type="ORF">M9458_044095</name>
</gene>
<dbReference type="InterPro" id="IPR035969">
    <property type="entry name" value="Rab-GAP_TBC_sf"/>
</dbReference>
<dbReference type="AlphaFoldDB" id="A0ABD0NEB5"/>
<evidence type="ECO:0000313" key="2">
    <source>
        <dbReference type="Proteomes" id="UP001529510"/>
    </source>
</evidence>
<feature type="non-terminal residue" evidence="1">
    <location>
        <position position="1"/>
    </location>
</feature>
<dbReference type="SUPFAM" id="SSF47923">
    <property type="entry name" value="Ypt/Rab-GAP domain of gyp1p"/>
    <property type="match status" value="1"/>
</dbReference>